<proteinExistence type="inferred from homology"/>
<feature type="region of interest" description="Disordered" evidence="2">
    <location>
        <begin position="203"/>
        <end position="322"/>
    </location>
</feature>
<feature type="compositionally biased region" description="Polar residues" evidence="2">
    <location>
        <begin position="91"/>
        <end position="100"/>
    </location>
</feature>
<dbReference type="RefSeq" id="WP_107990354.1">
    <property type="nucleotide sequence ID" value="NZ_QAYG01000005.1"/>
</dbReference>
<dbReference type="PANTHER" id="PTHR21666">
    <property type="entry name" value="PEPTIDASE-RELATED"/>
    <property type="match status" value="1"/>
</dbReference>
<dbReference type="AlphaFoldDB" id="A0A2T5V8F8"/>
<dbReference type="CDD" id="cd00118">
    <property type="entry name" value="LysM"/>
    <property type="match status" value="1"/>
</dbReference>
<evidence type="ECO:0000259" key="4">
    <source>
        <dbReference type="PROSITE" id="PS51782"/>
    </source>
</evidence>
<feature type="chain" id="PRO_5015744213" evidence="3">
    <location>
        <begin position="29"/>
        <end position="464"/>
    </location>
</feature>
<gene>
    <name evidence="5" type="ORF">C8N35_10548</name>
</gene>
<organism evidence="5 6">
    <name type="scientific">Breoghania corrubedonensis</name>
    <dbReference type="NCBI Taxonomy" id="665038"/>
    <lineage>
        <taxon>Bacteria</taxon>
        <taxon>Pseudomonadati</taxon>
        <taxon>Pseudomonadota</taxon>
        <taxon>Alphaproteobacteria</taxon>
        <taxon>Hyphomicrobiales</taxon>
        <taxon>Stappiaceae</taxon>
        <taxon>Breoghania</taxon>
    </lineage>
</organism>
<dbReference type="OrthoDB" id="9795421at2"/>
<dbReference type="Proteomes" id="UP000244081">
    <property type="component" value="Unassembled WGS sequence"/>
</dbReference>
<dbReference type="PROSITE" id="PS51782">
    <property type="entry name" value="LYSM"/>
    <property type="match status" value="1"/>
</dbReference>
<reference evidence="5 6" key="1">
    <citation type="submission" date="2018-04" db="EMBL/GenBank/DDBJ databases">
        <title>Genomic Encyclopedia of Archaeal and Bacterial Type Strains, Phase II (KMG-II): from individual species to whole genera.</title>
        <authorList>
            <person name="Goeker M."/>
        </authorList>
    </citation>
    <scope>NUCLEOTIDE SEQUENCE [LARGE SCALE GENOMIC DNA]</scope>
    <source>
        <strain evidence="5 6">DSM 23382</strain>
    </source>
</reference>
<comment type="similarity">
    <text evidence="1">Belongs to the E.coli NlpD/Haemophilus LppB family.</text>
</comment>
<evidence type="ECO:0000256" key="3">
    <source>
        <dbReference type="SAM" id="SignalP"/>
    </source>
</evidence>
<evidence type="ECO:0000256" key="1">
    <source>
        <dbReference type="ARBA" id="ARBA00038420"/>
    </source>
</evidence>
<accession>A0A2T5V8F8</accession>
<feature type="region of interest" description="Disordered" evidence="2">
    <location>
        <begin position="47"/>
        <end position="118"/>
    </location>
</feature>
<keyword evidence="3" id="KW-0732">Signal</keyword>
<name>A0A2T5V8F8_9HYPH</name>
<dbReference type="Gene3D" id="3.10.350.10">
    <property type="entry name" value="LysM domain"/>
    <property type="match status" value="1"/>
</dbReference>
<feature type="domain" description="LysM" evidence="4">
    <location>
        <begin position="145"/>
        <end position="189"/>
    </location>
</feature>
<feature type="compositionally biased region" description="Polar residues" evidence="2">
    <location>
        <begin position="258"/>
        <end position="272"/>
    </location>
</feature>
<dbReference type="CDD" id="cd12797">
    <property type="entry name" value="M23_peptidase"/>
    <property type="match status" value="1"/>
</dbReference>
<dbReference type="InterPro" id="IPR050570">
    <property type="entry name" value="Cell_wall_metabolism_enzyme"/>
</dbReference>
<evidence type="ECO:0000313" key="5">
    <source>
        <dbReference type="EMBL" id="PTW60048.1"/>
    </source>
</evidence>
<dbReference type="InterPro" id="IPR011055">
    <property type="entry name" value="Dup_hybrid_motif"/>
</dbReference>
<dbReference type="SUPFAM" id="SSF54106">
    <property type="entry name" value="LysM domain"/>
    <property type="match status" value="1"/>
</dbReference>
<sequence length="464" mass="48803">MSAKRLQLTSSLLTRVAAVALLSGLAAGCSGSVSRFGDPIYTGGTANQRDILGGSPQQPSYDDIAGNGPVSPASQKRRPMVASVALPPLSQGRQNSQNKPLYTASIPKGEPVAQPAQPPMPAPIASNAQTRQGRTYGGWTSAGGTVVTLEPGETVSSAARRYGVPTEAIVAVNGINDPNEVRAGSQIVIPTYVYNGHKVIRPQPQTQTASTRSTTARTETVRVASSADVVPSSKPRRASHVASTAPARPEREPHSVSGPRSASQQHVASVSTDARPPRKPAVASSSTPRVAVATSEPVSRPKVVGEAEVKRETAPEQPITTASIQRDETPAQVADDGTNRFRWPVRGRIISSFGSKPGGTRNDGINLAVPEGTAVRAVESGTVIYAGNELKGYGNLVLIRHDDGWVSAYAHNSELDVRRGDTVRRGEVVAKAGSTGTVNQPQLHFELRRGNKPVDPMQFLPKSS</sequence>
<evidence type="ECO:0000256" key="2">
    <source>
        <dbReference type="SAM" id="MobiDB-lite"/>
    </source>
</evidence>
<dbReference type="EMBL" id="QAYG01000005">
    <property type="protein sequence ID" value="PTW60048.1"/>
    <property type="molecule type" value="Genomic_DNA"/>
</dbReference>
<dbReference type="Pfam" id="PF01476">
    <property type="entry name" value="LysM"/>
    <property type="match status" value="1"/>
</dbReference>
<dbReference type="Pfam" id="PF01551">
    <property type="entry name" value="Peptidase_M23"/>
    <property type="match status" value="1"/>
</dbReference>
<dbReference type="InterPro" id="IPR016047">
    <property type="entry name" value="M23ase_b-sheet_dom"/>
</dbReference>
<feature type="compositionally biased region" description="Low complexity" evidence="2">
    <location>
        <begin position="203"/>
        <end position="225"/>
    </location>
</feature>
<dbReference type="InterPro" id="IPR018392">
    <property type="entry name" value="LysM"/>
</dbReference>
<dbReference type="PANTHER" id="PTHR21666:SF263">
    <property type="entry name" value="MUREIN HYDROLASE ACTIVATOR NLPD"/>
    <property type="match status" value="1"/>
</dbReference>
<dbReference type="GO" id="GO:0004222">
    <property type="term" value="F:metalloendopeptidase activity"/>
    <property type="evidence" value="ECO:0007669"/>
    <property type="project" value="TreeGrafter"/>
</dbReference>
<dbReference type="InterPro" id="IPR036779">
    <property type="entry name" value="LysM_dom_sf"/>
</dbReference>
<dbReference type="Gene3D" id="2.70.70.10">
    <property type="entry name" value="Glucose Permease (Domain IIA)"/>
    <property type="match status" value="1"/>
</dbReference>
<evidence type="ECO:0000313" key="6">
    <source>
        <dbReference type="Proteomes" id="UP000244081"/>
    </source>
</evidence>
<dbReference type="SUPFAM" id="SSF51261">
    <property type="entry name" value="Duplicated hybrid motif"/>
    <property type="match status" value="1"/>
</dbReference>
<comment type="caution">
    <text evidence="5">The sequence shown here is derived from an EMBL/GenBank/DDBJ whole genome shotgun (WGS) entry which is preliminary data.</text>
</comment>
<protein>
    <submittedName>
        <fullName evidence="5">LysM domain-containing protein</fullName>
    </submittedName>
</protein>
<feature type="compositionally biased region" description="Basic and acidic residues" evidence="2">
    <location>
        <begin position="303"/>
        <end position="314"/>
    </location>
</feature>
<feature type="signal peptide" evidence="3">
    <location>
        <begin position="1"/>
        <end position="28"/>
    </location>
</feature>
<dbReference type="PROSITE" id="PS51257">
    <property type="entry name" value="PROKAR_LIPOPROTEIN"/>
    <property type="match status" value="1"/>
</dbReference>
<keyword evidence="6" id="KW-1185">Reference proteome</keyword>
<dbReference type="SMART" id="SM00257">
    <property type="entry name" value="LysM"/>
    <property type="match status" value="1"/>
</dbReference>